<dbReference type="Proteomes" id="UP000198588">
    <property type="component" value="Unassembled WGS sequence"/>
</dbReference>
<organism evidence="1 2">
    <name type="scientific">Mesorhizobium qingshengii</name>
    <dbReference type="NCBI Taxonomy" id="1165689"/>
    <lineage>
        <taxon>Bacteria</taxon>
        <taxon>Pseudomonadati</taxon>
        <taxon>Pseudomonadota</taxon>
        <taxon>Alphaproteobacteria</taxon>
        <taxon>Hyphomicrobiales</taxon>
        <taxon>Phyllobacteriaceae</taxon>
        <taxon>Mesorhizobium</taxon>
    </lineage>
</organism>
<accession>A0A1G5ZS84</accession>
<dbReference type="AlphaFoldDB" id="A0A1G5ZS84"/>
<dbReference type="RefSeq" id="WP_091585627.1">
    <property type="nucleotide sequence ID" value="NZ_FMXM01000027.1"/>
</dbReference>
<dbReference type="OrthoDB" id="8100807at2"/>
<dbReference type="EMBL" id="FMXM01000027">
    <property type="protein sequence ID" value="SDA97681.1"/>
    <property type="molecule type" value="Genomic_DNA"/>
</dbReference>
<protein>
    <submittedName>
        <fullName evidence="1">Uncharacterized protein</fullName>
    </submittedName>
</protein>
<reference evidence="1 2" key="1">
    <citation type="submission" date="2016-10" db="EMBL/GenBank/DDBJ databases">
        <authorList>
            <person name="de Groot N.N."/>
        </authorList>
    </citation>
    <scope>NUCLEOTIDE SEQUENCE [LARGE SCALE GENOMIC DNA]</scope>
    <source>
        <strain evidence="1 2">CGMCC 1.12097</strain>
    </source>
</reference>
<name>A0A1G5ZS84_9HYPH</name>
<gene>
    <name evidence="1" type="ORF">SAMN02927914_05945</name>
</gene>
<evidence type="ECO:0000313" key="1">
    <source>
        <dbReference type="EMBL" id="SDA97681.1"/>
    </source>
</evidence>
<sequence>MITHHVSSTRLAYPNDLALLKKVFDEICKERGFLEGSPEAAWLAARAMHLFQEGIVDEDELDDGLRREYL</sequence>
<proteinExistence type="predicted"/>
<evidence type="ECO:0000313" key="2">
    <source>
        <dbReference type="Proteomes" id="UP000198588"/>
    </source>
</evidence>